<keyword evidence="2 6" id="KW-0812">Transmembrane</keyword>
<gene>
    <name evidence="8" type="ORF">CEUSTIGMA_g7963.t1</name>
</gene>
<dbReference type="OrthoDB" id="567788at2759"/>
<dbReference type="GO" id="GO:0009617">
    <property type="term" value="P:response to bacterium"/>
    <property type="evidence" value="ECO:0007669"/>
    <property type="project" value="InterPro"/>
</dbReference>
<evidence type="ECO:0000256" key="5">
    <source>
        <dbReference type="ARBA" id="ARBA00023136"/>
    </source>
</evidence>
<dbReference type="PANTHER" id="PTHR10994:SF193">
    <property type="entry name" value="RETICULON-LIKE PROTEIN"/>
    <property type="match status" value="1"/>
</dbReference>
<evidence type="ECO:0000259" key="7">
    <source>
        <dbReference type="PROSITE" id="PS50845"/>
    </source>
</evidence>
<comment type="subcellular location">
    <subcellularLocation>
        <location evidence="1 6">Endoplasmic reticulum membrane</location>
        <topology evidence="1 6">Multi-pass membrane protein</topology>
    </subcellularLocation>
</comment>
<feature type="transmembrane region" description="Helical" evidence="6">
    <location>
        <begin position="46"/>
        <end position="68"/>
    </location>
</feature>
<keyword evidence="4 6" id="KW-1133">Transmembrane helix</keyword>
<keyword evidence="9" id="KW-1185">Reference proteome</keyword>
<dbReference type="Pfam" id="PF02453">
    <property type="entry name" value="Reticulon"/>
    <property type="match status" value="1"/>
</dbReference>
<evidence type="ECO:0000256" key="1">
    <source>
        <dbReference type="ARBA" id="ARBA00004477"/>
    </source>
</evidence>
<keyword evidence="3 6" id="KW-0256">Endoplasmic reticulum</keyword>
<dbReference type="STRING" id="1157962.A0A250XBS0"/>
<accession>A0A250XBS0</accession>
<evidence type="ECO:0000256" key="3">
    <source>
        <dbReference type="ARBA" id="ARBA00022824"/>
    </source>
</evidence>
<dbReference type="Proteomes" id="UP000232323">
    <property type="component" value="Unassembled WGS sequence"/>
</dbReference>
<evidence type="ECO:0000256" key="4">
    <source>
        <dbReference type="ARBA" id="ARBA00022989"/>
    </source>
</evidence>
<evidence type="ECO:0000313" key="9">
    <source>
        <dbReference type="Proteomes" id="UP000232323"/>
    </source>
</evidence>
<comment type="caution">
    <text evidence="8">The sequence shown here is derived from an EMBL/GenBank/DDBJ whole genome shotgun (WGS) entry which is preliminary data.</text>
</comment>
<sequence length="196" mass="21850">MAPPSIPFVSREVQDVLLWKDAKKSGITFTTLLAVWYVLSHRPAQLLSLLVLIASATFLAWNIAAPLLKRQGPQVPRFLEEGISAEEGKRILDFVLLYINPALSLAGKLVTGKDYRLSASVIAVSFTAYQIFGFFDFLTLALTCVLLIFSLPKMYESKQSEIDSLLASSLYKGKELYAKLEETVFKKIPKSSLKKD</sequence>
<dbReference type="InterPro" id="IPR003388">
    <property type="entry name" value="Reticulon"/>
</dbReference>
<dbReference type="PROSITE" id="PS50845">
    <property type="entry name" value="RETICULON"/>
    <property type="match status" value="1"/>
</dbReference>
<name>A0A250XBS0_9CHLO</name>
<dbReference type="AlphaFoldDB" id="A0A250XBS0"/>
<dbReference type="InterPro" id="IPR045064">
    <property type="entry name" value="Reticulon-like"/>
</dbReference>
<dbReference type="PANTHER" id="PTHR10994">
    <property type="entry name" value="RETICULON"/>
    <property type="match status" value="1"/>
</dbReference>
<feature type="transmembrane region" description="Helical" evidence="6">
    <location>
        <begin position="131"/>
        <end position="151"/>
    </location>
</feature>
<evidence type="ECO:0000256" key="2">
    <source>
        <dbReference type="ARBA" id="ARBA00022692"/>
    </source>
</evidence>
<reference evidence="8 9" key="1">
    <citation type="submission" date="2017-08" db="EMBL/GenBank/DDBJ databases">
        <title>Acidophilic green algal genome provides insights into adaptation to an acidic environment.</title>
        <authorList>
            <person name="Hirooka S."/>
            <person name="Hirose Y."/>
            <person name="Kanesaki Y."/>
            <person name="Higuchi S."/>
            <person name="Fujiwara T."/>
            <person name="Onuma R."/>
            <person name="Era A."/>
            <person name="Ohbayashi R."/>
            <person name="Uzuka A."/>
            <person name="Nozaki H."/>
            <person name="Yoshikawa H."/>
            <person name="Miyagishima S.Y."/>
        </authorList>
    </citation>
    <scope>NUCLEOTIDE SEQUENCE [LARGE SCALE GENOMIC DNA]</scope>
    <source>
        <strain evidence="8 9">NIES-2499</strain>
    </source>
</reference>
<dbReference type="GO" id="GO:0005789">
    <property type="term" value="C:endoplasmic reticulum membrane"/>
    <property type="evidence" value="ECO:0007669"/>
    <property type="project" value="UniProtKB-SubCell"/>
</dbReference>
<keyword evidence="5 6" id="KW-0472">Membrane</keyword>
<evidence type="ECO:0000256" key="6">
    <source>
        <dbReference type="RuleBase" id="RU363132"/>
    </source>
</evidence>
<evidence type="ECO:0000313" key="8">
    <source>
        <dbReference type="EMBL" id="GAX80525.1"/>
    </source>
</evidence>
<protein>
    <recommendedName>
        <fullName evidence="6">Reticulon-like protein</fullName>
    </recommendedName>
</protein>
<organism evidence="8 9">
    <name type="scientific">Chlamydomonas eustigma</name>
    <dbReference type="NCBI Taxonomy" id="1157962"/>
    <lineage>
        <taxon>Eukaryota</taxon>
        <taxon>Viridiplantae</taxon>
        <taxon>Chlorophyta</taxon>
        <taxon>core chlorophytes</taxon>
        <taxon>Chlorophyceae</taxon>
        <taxon>CS clade</taxon>
        <taxon>Chlamydomonadales</taxon>
        <taxon>Chlamydomonadaceae</taxon>
        <taxon>Chlamydomonas</taxon>
    </lineage>
</organism>
<feature type="domain" description="Reticulon" evidence="7">
    <location>
        <begin position="13"/>
        <end position="196"/>
    </location>
</feature>
<dbReference type="EMBL" id="BEGY01000053">
    <property type="protein sequence ID" value="GAX80525.1"/>
    <property type="molecule type" value="Genomic_DNA"/>
</dbReference>
<proteinExistence type="predicted"/>